<organism evidence="4 5">
    <name type="scientific">Aquimarina brevivitae</name>
    <dbReference type="NCBI Taxonomy" id="323412"/>
    <lineage>
        <taxon>Bacteria</taxon>
        <taxon>Pseudomonadati</taxon>
        <taxon>Bacteroidota</taxon>
        <taxon>Flavobacteriia</taxon>
        <taxon>Flavobacteriales</taxon>
        <taxon>Flavobacteriaceae</taxon>
        <taxon>Aquimarina</taxon>
    </lineage>
</organism>
<dbReference type="Proteomes" id="UP000292262">
    <property type="component" value="Unassembled WGS sequence"/>
</dbReference>
<evidence type="ECO:0000313" key="4">
    <source>
        <dbReference type="EMBL" id="RZS92558.1"/>
    </source>
</evidence>
<protein>
    <recommendedName>
        <fullName evidence="6">Short-subunit dehydrogenase</fullName>
    </recommendedName>
</protein>
<dbReference type="GO" id="GO:0016020">
    <property type="term" value="C:membrane"/>
    <property type="evidence" value="ECO:0007669"/>
    <property type="project" value="TreeGrafter"/>
</dbReference>
<accession>A0A4Q7NZW2</accession>
<dbReference type="PRINTS" id="PR00080">
    <property type="entry name" value="SDRFAMILY"/>
</dbReference>
<keyword evidence="2" id="KW-0560">Oxidoreductase</keyword>
<sequence length="257" mass="28279">MNTALITGASSGIGLELAIVFARHNINLVLVARSEEKLQKIKATLESEYPIAVFLIIKDLTKPDAAKEVFETTTSNEITVDYLVNNAGFGDFGKFSENDWEKEKAMIDLNIIALTQLTKLYLPSMLSHNNGKILNVASVAAFMPGPLMAIYYATKAFVLHFSEAIANELNDTNITVTALCPGATKSSFSEVANMKDSKLFKSSNLPSSKTVAEYGYKAMMKGKTVAVHGWKNKLLLFTTRFIPRTIVTKLTRLIQSK</sequence>
<dbReference type="PANTHER" id="PTHR44196">
    <property type="entry name" value="DEHYDROGENASE/REDUCTASE SDR FAMILY MEMBER 7B"/>
    <property type="match status" value="1"/>
</dbReference>
<dbReference type="InterPro" id="IPR036291">
    <property type="entry name" value="NAD(P)-bd_dom_sf"/>
</dbReference>
<dbReference type="PIRSF" id="PIRSF000126">
    <property type="entry name" value="11-beta-HSD1"/>
    <property type="match status" value="1"/>
</dbReference>
<dbReference type="CDD" id="cd05233">
    <property type="entry name" value="SDR_c"/>
    <property type="match status" value="1"/>
</dbReference>
<dbReference type="RefSeq" id="WP_130287235.1">
    <property type="nucleotide sequence ID" value="NZ_SGXE01000003.1"/>
</dbReference>
<dbReference type="Pfam" id="PF00106">
    <property type="entry name" value="adh_short"/>
    <property type="match status" value="1"/>
</dbReference>
<reference evidence="4 5" key="1">
    <citation type="submission" date="2019-02" db="EMBL/GenBank/DDBJ databases">
        <title>Genomic Encyclopedia of Type Strains, Phase IV (KMG-IV): sequencing the most valuable type-strain genomes for metagenomic binning, comparative biology and taxonomic classification.</title>
        <authorList>
            <person name="Goeker M."/>
        </authorList>
    </citation>
    <scope>NUCLEOTIDE SEQUENCE [LARGE SCALE GENOMIC DNA]</scope>
    <source>
        <strain evidence="4 5">DSM 17196</strain>
    </source>
</reference>
<dbReference type="GO" id="GO:0016491">
    <property type="term" value="F:oxidoreductase activity"/>
    <property type="evidence" value="ECO:0007669"/>
    <property type="project" value="UniProtKB-KW"/>
</dbReference>
<evidence type="ECO:0000256" key="1">
    <source>
        <dbReference type="ARBA" id="ARBA00006484"/>
    </source>
</evidence>
<evidence type="ECO:0000256" key="3">
    <source>
        <dbReference type="RuleBase" id="RU000363"/>
    </source>
</evidence>
<gene>
    <name evidence="4" type="ORF">EV197_2696</name>
</gene>
<comment type="caution">
    <text evidence="4">The sequence shown here is derived from an EMBL/GenBank/DDBJ whole genome shotgun (WGS) entry which is preliminary data.</text>
</comment>
<comment type="similarity">
    <text evidence="1 3">Belongs to the short-chain dehydrogenases/reductases (SDR) family.</text>
</comment>
<proteinExistence type="inferred from homology"/>
<dbReference type="Gene3D" id="3.40.50.720">
    <property type="entry name" value="NAD(P)-binding Rossmann-like Domain"/>
    <property type="match status" value="1"/>
</dbReference>
<dbReference type="AlphaFoldDB" id="A0A4Q7NZW2"/>
<evidence type="ECO:0000313" key="5">
    <source>
        <dbReference type="Proteomes" id="UP000292262"/>
    </source>
</evidence>
<name>A0A4Q7NZW2_9FLAO</name>
<dbReference type="PANTHER" id="PTHR44196:SF2">
    <property type="entry name" value="SHORT-CHAIN DEHYDROGENASE-RELATED"/>
    <property type="match status" value="1"/>
</dbReference>
<dbReference type="EMBL" id="SGXE01000003">
    <property type="protein sequence ID" value="RZS92558.1"/>
    <property type="molecule type" value="Genomic_DNA"/>
</dbReference>
<dbReference type="InterPro" id="IPR002347">
    <property type="entry name" value="SDR_fam"/>
</dbReference>
<evidence type="ECO:0008006" key="6">
    <source>
        <dbReference type="Google" id="ProtNLM"/>
    </source>
</evidence>
<dbReference type="OrthoDB" id="9808814at2"/>
<dbReference type="SUPFAM" id="SSF51735">
    <property type="entry name" value="NAD(P)-binding Rossmann-fold domains"/>
    <property type="match status" value="1"/>
</dbReference>
<keyword evidence="5" id="KW-1185">Reference proteome</keyword>
<dbReference type="PRINTS" id="PR00081">
    <property type="entry name" value="GDHRDH"/>
</dbReference>
<evidence type="ECO:0000256" key="2">
    <source>
        <dbReference type="ARBA" id="ARBA00023002"/>
    </source>
</evidence>